<reference evidence="2 3" key="1">
    <citation type="journal article" date="2018" name="IMA Fungus">
        <title>IMA Genome-F 9: Draft genome sequence of Annulohypoxylon stygium, Aspergillus mulundensis, Berkeleyomyces basicola (syn. Thielaviopsis basicola), Ceratocystis smalleyi, two Cercospora beticola strains, Coleophoma cylindrospora, Fusarium fracticaudum, Phialophora cf. hyalina, and Morchella septimelata.</title>
        <authorList>
            <person name="Wingfield B.D."/>
            <person name="Bills G.F."/>
            <person name="Dong Y."/>
            <person name="Huang W."/>
            <person name="Nel W.J."/>
            <person name="Swalarsk-Parry B.S."/>
            <person name="Vaghefi N."/>
            <person name="Wilken P.M."/>
            <person name="An Z."/>
            <person name="de Beer Z.W."/>
            <person name="De Vos L."/>
            <person name="Chen L."/>
            <person name="Duong T.A."/>
            <person name="Gao Y."/>
            <person name="Hammerbacher A."/>
            <person name="Kikkert J.R."/>
            <person name="Li Y."/>
            <person name="Li H."/>
            <person name="Li K."/>
            <person name="Li Q."/>
            <person name="Liu X."/>
            <person name="Ma X."/>
            <person name="Naidoo K."/>
            <person name="Pethybridge S.J."/>
            <person name="Sun J."/>
            <person name="Steenkamp E.T."/>
            <person name="van der Nest M.A."/>
            <person name="van Wyk S."/>
            <person name="Wingfield M.J."/>
            <person name="Xiong C."/>
            <person name="Yue Q."/>
            <person name="Zhang X."/>
        </authorList>
    </citation>
    <scope>NUCLEOTIDE SEQUENCE [LARGE SCALE GENOMIC DNA]</scope>
    <source>
        <strain evidence="2 3">BP5796</strain>
    </source>
</reference>
<feature type="region of interest" description="Disordered" evidence="1">
    <location>
        <begin position="52"/>
        <end position="75"/>
    </location>
</feature>
<protein>
    <submittedName>
        <fullName evidence="2">Uncharacterized protein</fullName>
    </submittedName>
</protein>
<dbReference type="Proteomes" id="UP000256328">
    <property type="component" value="Unassembled WGS sequence"/>
</dbReference>
<proteinExistence type="predicted"/>
<feature type="compositionally biased region" description="Low complexity" evidence="1">
    <location>
        <begin position="244"/>
        <end position="259"/>
    </location>
</feature>
<evidence type="ECO:0000256" key="1">
    <source>
        <dbReference type="SAM" id="MobiDB-lite"/>
    </source>
</evidence>
<evidence type="ECO:0000313" key="3">
    <source>
        <dbReference type="Proteomes" id="UP000256328"/>
    </source>
</evidence>
<dbReference type="AlphaFoldDB" id="A0A3D8SXC7"/>
<name>A0A3D8SXC7_9HELO</name>
<feature type="compositionally biased region" description="Basic and acidic residues" evidence="1">
    <location>
        <begin position="274"/>
        <end position="287"/>
    </location>
</feature>
<keyword evidence="3" id="KW-1185">Reference proteome</keyword>
<organism evidence="2 3">
    <name type="scientific">Coleophoma crateriformis</name>
    <dbReference type="NCBI Taxonomy" id="565419"/>
    <lineage>
        <taxon>Eukaryota</taxon>
        <taxon>Fungi</taxon>
        <taxon>Dikarya</taxon>
        <taxon>Ascomycota</taxon>
        <taxon>Pezizomycotina</taxon>
        <taxon>Leotiomycetes</taxon>
        <taxon>Helotiales</taxon>
        <taxon>Dermateaceae</taxon>
        <taxon>Coleophoma</taxon>
    </lineage>
</organism>
<sequence>MSENVLLIGNSSRRNLQTSYWSDLVQLDRSASMAKRNERSLEVRDDLDRERREMKSYSVKRKSPFSSPLQQPNVDDVSQPVVKATAQSSEVPAIGQQTDSRQTYLQENNELRDIKTSGPNSIMNCSIKDDHLPSNTSSDLEMLNICTSDQNVSDHEVGTNSMNHLSESMSTCTADQTDWDESSDGDSGCANESIRYQDDLASQAYRSPDRQILSAENILVDRLMTEFWIIFDQNWNCSIRHHATGTSTTSSSGSHAAASEQGSRISNNRKRARGKDPDDPNDRDERSGLVTTTLTGSRLSSLFVGRCPRFIRVEIC</sequence>
<dbReference type="EMBL" id="PDLN01000003">
    <property type="protein sequence ID" value="RDW90919.1"/>
    <property type="molecule type" value="Genomic_DNA"/>
</dbReference>
<feature type="region of interest" description="Disordered" evidence="1">
    <location>
        <begin position="169"/>
        <end position="191"/>
    </location>
</feature>
<comment type="caution">
    <text evidence="2">The sequence shown here is derived from an EMBL/GenBank/DDBJ whole genome shotgun (WGS) entry which is preliminary data.</text>
</comment>
<feature type="region of interest" description="Disordered" evidence="1">
    <location>
        <begin position="244"/>
        <end position="288"/>
    </location>
</feature>
<gene>
    <name evidence="2" type="ORF">BP5796_02084</name>
</gene>
<feature type="compositionally biased region" description="Polar residues" evidence="1">
    <location>
        <begin position="64"/>
        <end position="73"/>
    </location>
</feature>
<dbReference type="OrthoDB" id="3564766at2759"/>
<evidence type="ECO:0000313" key="2">
    <source>
        <dbReference type="EMBL" id="RDW90919.1"/>
    </source>
</evidence>
<accession>A0A3D8SXC7</accession>